<gene>
    <name evidence="2" type="ORF">EVAR_61514_1</name>
</gene>
<protein>
    <submittedName>
        <fullName evidence="2">Uncharacterized protein</fullName>
    </submittedName>
</protein>
<name>A0A4C2A222_EUMVA</name>
<dbReference type="EMBL" id="BGZK01002544">
    <property type="protein sequence ID" value="GBP94746.1"/>
    <property type="molecule type" value="Genomic_DNA"/>
</dbReference>
<sequence>MTEEGNGNGTMETEEKGREGEIDEMQQRKYEGPYPKILEALPPRKPLSSFGMEKQYQLINYSGLNQMTECNKSLFNHFQSCNFDVKNEPRSGQSVTDKIDAILKKEEQHRRTSSYNIPEELGIDRCRVRLGSQPTIHQLVRHLRRDRYQLAVIVSNSSRP</sequence>
<dbReference type="Proteomes" id="UP000299102">
    <property type="component" value="Unassembled WGS sequence"/>
</dbReference>
<dbReference type="AlphaFoldDB" id="A0A4C2A222"/>
<evidence type="ECO:0000313" key="2">
    <source>
        <dbReference type="EMBL" id="GBP94746.1"/>
    </source>
</evidence>
<organism evidence="2 3">
    <name type="scientific">Eumeta variegata</name>
    <name type="common">Bagworm moth</name>
    <name type="synonym">Eumeta japonica</name>
    <dbReference type="NCBI Taxonomy" id="151549"/>
    <lineage>
        <taxon>Eukaryota</taxon>
        <taxon>Metazoa</taxon>
        <taxon>Ecdysozoa</taxon>
        <taxon>Arthropoda</taxon>
        <taxon>Hexapoda</taxon>
        <taxon>Insecta</taxon>
        <taxon>Pterygota</taxon>
        <taxon>Neoptera</taxon>
        <taxon>Endopterygota</taxon>
        <taxon>Lepidoptera</taxon>
        <taxon>Glossata</taxon>
        <taxon>Ditrysia</taxon>
        <taxon>Tineoidea</taxon>
        <taxon>Psychidae</taxon>
        <taxon>Oiketicinae</taxon>
        <taxon>Eumeta</taxon>
    </lineage>
</organism>
<proteinExistence type="predicted"/>
<evidence type="ECO:0000313" key="3">
    <source>
        <dbReference type="Proteomes" id="UP000299102"/>
    </source>
</evidence>
<accession>A0A4C2A222</accession>
<feature type="region of interest" description="Disordered" evidence="1">
    <location>
        <begin position="1"/>
        <end position="43"/>
    </location>
</feature>
<reference evidence="2 3" key="1">
    <citation type="journal article" date="2019" name="Commun. Biol.">
        <title>The bagworm genome reveals a unique fibroin gene that provides high tensile strength.</title>
        <authorList>
            <person name="Kono N."/>
            <person name="Nakamura H."/>
            <person name="Ohtoshi R."/>
            <person name="Tomita M."/>
            <person name="Numata K."/>
            <person name="Arakawa K."/>
        </authorList>
    </citation>
    <scope>NUCLEOTIDE SEQUENCE [LARGE SCALE GENOMIC DNA]</scope>
</reference>
<dbReference type="OrthoDB" id="616263at2759"/>
<comment type="caution">
    <text evidence="2">The sequence shown here is derived from an EMBL/GenBank/DDBJ whole genome shotgun (WGS) entry which is preliminary data.</text>
</comment>
<feature type="compositionally biased region" description="Basic and acidic residues" evidence="1">
    <location>
        <begin position="13"/>
        <end position="31"/>
    </location>
</feature>
<keyword evidence="3" id="KW-1185">Reference proteome</keyword>
<evidence type="ECO:0000256" key="1">
    <source>
        <dbReference type="SAM" id="MobiDB-lite"/>
    </source>
</evidence>